<dbReference type="Pfam" id="PF13231">
    <property type="entry name" value="PMT_2"/>
    <property type="match status" value="1"/>
</dbReference>
<dbReference type="PANTHER" id="PTHR33908">
    <property type="entry name" value="MANNOSYLTRANSFERASE YKCB-RELATED"/>
    <property type="match status" value="1"/>
</dbReference>
<comment type="subcellular location">
    <subcellularLocation>
        <location evidence="1">Cell membrane</location>
        <topology evidence="1">Multi-pass membrane protein</topology>
    </subcellularLocation>
</comment>
<evidence type="ECO:0000313" key="11">
    <source>
        <dbReference type="Proteomes" id="UP001162741"/>
    </source>
</evidence>
<feature type="transmembrane region" description="Helical" evidence="8">
    <location>
        <begin position="316"/>
        <end position="334"/>
    </location>
</feature>
<name>A0ABY6J111_9BACT</name>
<organism evidence="10 11">
    <name type="scientific">Chitinophaga horti</name>
    <dbReference type="NCBI Taxonomy" id="2920382"/>
    <lineage>
        <taxon>Bacteria</taxon>
        <taxon>Pseudomonadati</taxon>
        <taxon>Bacteroidota</taxon>
        <taxon>Chitinophagia</taxon>
        <taxon>Chitinophagales</taxon>
        <taxon>Chitinophagaceae</taxon>
        <taxon>Chitinophaga</taxon>
    </lineage>
</organism>
<keyword evidence="6 8" id="KW-1133">Transmembrane helix</keyword>
<evidence type="ECO:0000256" key="5">
    <source>
        <dbReference type="ARBA" id="ARBA00022692"/>
    </source>
</evidence>
<evidence type="ECO:0000256" key="1">
    <source>
        <dbReference type="ARBA" id="ARBA00004651"/>
    </source>
</evidence>
<dbReference type="Proteomes" id="UP001162741">
    <property type="component" value="Chromosome"/>
</dbReference>
<dbReference type="InterPro" id="IPR050297">
    <property type="entry name" value="LipidA_mod_glycosyltrf_83"/>
</dbReference>
<feature type="transmembrane region" description="Helical" evidence="8">
    <location>
        <begin position="107"/>
        <end position="124"/>
    </location>
</feature>
<feature type="transmembrane region" description="Helical" evidence="8">
    <location>
        <begin position="84"/>
        <end position="101"/>
    </location>
</feature>
<reference evidence="10" key="1">
    <citation type="submission" date="2022-10" db="EMBL/GenBank/DDBJ databases">
        <title>Chitinophaga sp. nov., isolated from soil.</title>
        <authorList>
            <person name="Jeon C.O."/>
        </authorList>
    </citation>
    <scope>NUCLEOTIDE SEQUENCE</scope>
    <source>
        <strain evidence="10">R8</strain>
    </source>
</reference>
<proteinExistence type="predicted"/>
<feature type="transmembrane region" description="Helical" evidence="8">
    <location>
        <begin position="198"/>
        <end position="218"/>
    </location>
</feature>
<feature type="transmembrane region" description="Helical" evidence="8">
    <location>
        <begin position="161"/>
        <end position="186"/>
    </location>
</feature>
<dbReference type="RefSeq" id="WP_264281445.1">
    <property type="nucleotide sequence ID" value="NZ_CP107006.1"/>
</dbReference>
<evidence type="ECO:0000256" key="6">
    <source>
        <dbReference type="ARBA" id="ARBA00022989"/>
    </source>
</evidence>
<evidence type="ECO:0000256" key="4">
    <source>
        <dbReference type="ARBA" id="ARBA00022679"/>
    </source>
</evidence>
<dbReference type="InterPro" id="IPR038731">
    <property type="entry name" value="RgtA/B/C-like"/>
</dbReference>
<evidence type="ECO:0000256" key="7">
    <source>
        <dbReference type="ARBA" id="ARBA00023136"/>
    </source>
</evidence>
<protein>
    <submittedName>
        <fullName evidence="10">Glycosyltransferase family 39 protein</fullName>
    </submittedName>
</protein>
<feature type="transmembrane region" description="Helical" evidence="8">
    <location>
        <begin position="392"/>
        <end position="417"/>
    </location>
</feature>
<evidence type="ECO:0000256" key="2">
    <source>
        <dbReference type="ARBA" id="ARBA00022475"/>
    </source>
</evidence>
<evidence type="ECO:0000256" key="8">
    <source>
        <dbReference type="SAM" id="Phobius"/>
    </source>
</evidence>
<keyword evidence="2" id="KW-1003">Cell membrane</keyword>
<feature type="transmembrane region" description="Helical" evidence="8">
    <location>
        <begin position="292"/>
        <end position="310"/>
    </location>
</feature>
<evidence type="ECO:0000259" key="9">
    <source>
        <dbReference type="Pfam" id="PF13231"/>
    </source>
</evidence>
<keyword evidence="5 8" id="KW-0812">Transmembrane</keyword>
<feature type="domain" description="Glycosyltransferase RgtA/B/C/D-like" evidence="9">
    <location>
        <begin position="57"/>
        <end position="214"/>
    </location>
</feature>
<feature type="transmembrane region" description="Helical" evidence="8">
    <location>
        <begin position="424"/>
        <end position="444"/>
    </location>
</feature>
<gene>
    <name evidence="10" type="ORF">MKQ68_25015</name>
</gene>
<evidence type="ECO:0000256" key="3">
    <source>
        <dbReference type="ARBA" id="ARBA00022676"/>
    </source>
</evidence>
<accession>A0ABY6J111</accession>
<feature type="transmembrane region" description="Helical" evidence="8">
    <location>
        <begin position="346"/>
        <end position="372"/>
    </location>
</feature>
<dbReference type="EMBL" id="CP107006">
    <property type="protein sequence ID" value="UYQ93348.1"/>
    <property type="molecule type" value="Genomic_DNA"/>
</dbReference>
<sequence length="541" mass="62066">MKYLFIALAAALLFIPFIGAVHLFDWDEVNFAEAAREMIVSGNYTQVQIDFRAFWEKPPLFIWLQVLSMKIFGINEFAARFPNAIIGIATLVSFFAIGKKLVDEKFAWWWTLVYAGSWLPHFYFKSGIIDPTFNLFIFLSIYFAYRINWGTKPMRMAMLSGAMLGLAVLTKGPAAVIICVLCLLAYWIWNKFRIGIKVVHLLLISAFAAIIPLSWFGYEIISHGWWFVNEFLVYQVRLFSTPDAGHGGSFFYHWIVLLIGCFPASIFLVAAFRGRKGGQSVYTGENMELKDLKRWMWVLFWVVLILFSIVETKIVHYSSLCYFPLSFLAALYVYRLAEGKFSLRKWHVGLLIGIGCLLGILIAALPLVGLYAKELIPHIGDKFARANLEAVVPWHFAETGFGLFYVLAVIIGGVLLLRGKVRNGLLTLFFSSMFLIQVTMAHFVPKVELYSQNAAIEYFKQFAGKDVYVYPLNYHSYAHLFYAQKQPAPNVGQYDKEWLLNGAVDKPVYFICRINHKDKYIHHPNLELTGEKNGFVFFRRK</sequence>
<dbReference type="PANTHER" id="PTHR33908:SF3">
    <property type="entry name" value="UNDECAPRENYL PHOSPHATE-ALPHA-4-AMINO-4-DEOXY-L-ARABINOSE ARABINOSYL TRANSFERASE"/>
    <property type="match status" value="1"/>
</dbReference>
<keyword evidence="7 8" id="KW-0472">Membrane</keyword>
<feature type="transmembrane region" description="Helical" evidence="8">
    <location>
        <begin position="251"/>
        <end position="272"/>
    </location>
</feature>
<feature type="transmembrane region" description="Helical" evidence="8">
    <location>
        <begin position="131"/>
        <end position="149"/>
    </location>
</feature>
<keyword evidence="11" id="KW-1185">Reference proteome</keyword>
<evidence type="ECO:0000313" key="10">
    <source>
        <dbReference type="EMBL" id="UYQ93348.1"/>
    </source>
</evidence>
<keyword evidence="4" id="KW-0808">Transferase</keyword>
<keyword evidence="3" id="KW-0328">Glycosyltransferase</keyword>